<dbReference type="AlphaFoldDB" id="A0A8J6HPV7"/>
<organism evidence="2 3">
    <name type="scientific">Tenebrio molitor</name>
    <name type="common">Yellow mealworm beetle</name>
    <dbReference type="NCBI Taxonomy" id="7067"/>
    <lineage>
        <taxon>Eukaryota</taxon>
        <taxon>Metazoa</taxon>
        <taxon>Ecdysozoa</taxon>
        <taxon>Arthropoda</taxon>
        <taxon>Hexapoda</taxon>
        <taxon>Insecta</taxon>
        <taxon>Pterygota</taxon>
        <taxon>Neoptera</taxon>
        <taxon>Endopterygota</taxon>
        <taxon>Coleoptera</taxon>
        <taxon>Polyphaga</taxon>
        <taxon>Cucujiformia</taxon>
        <taxon>Tenebrionidae</taxon>
        <taxon>Tenebrio</taxon>
    </lineage>
</organism>
<feature type="compositionally biased region" description="Basic and acidic residues" evidence="1">
    <location>
        <begin position="328"/>
        <end position="343"/>
    </location>
</feature>
<reference evidence="2" key="2">
    <citation type="submission" date="2021-08" db="EMBL/GenBank/DDBJ databases">
        <authorList>
            <person name="Eriksson T."/>
        </authorList>
    </citation>
    <scope>NUCLEOTIDE SEQUENCE</scope>
    <source>
        <strain evidence="2">Stoneville</strain>
        <tissue evidence="2">Whole head</tissue>
    </source>
</reference>
<evidence type="ECO:0000256" key="1">
    <source>
        <dbReference type="SAM" id="MobiDB-lite"/>
    </source>
</evidence>
<evidence type="ECO:0000313" key="3">
    <source>
        <dbReference type="Proteomes" id="UP000719412"/>
    </source>
</evidence>
<dbReference type="Proteomes" id="UP000719412">
    <property type="component" value="Unassembled WGS sequence"/>
</dbReference>
<name>A0A8J6HPV7_TENMO</name>
<sequence length="349" mass="41036">MNKKVDGQKKTKTGKEAQRVKSLPKESKWEGRATGGIITGVKLGIKEKRQKKGEEKECMERKIYMEKEEQEIGKKRKSKDKVEKVEWKRLMEWIEENRWEALNGNKQGDEEEEWTYIGSRGKTVTDYGIVNEEAWERVEEFRIGHRAESDHLEIALRKRKGRERTEKERDALMTTQRRRRGQLRHANAKMHKSSKSRWIGEVKQRCTRLKFGWATGGEFCKLIKARKALASKFERNLLFALHRRNREELDPEVLESFRGDKAPLRSLPDYRLRNTQTAPDSNDDINSPPGREEERIAFSLFKCSRNFSITEGVRDHPRRRKKNNFSGNRRDADKGIDVTREFGMETLAD</sequence>
<comment type="caution">
    <text evidence="2">The sequence shown here is derived from an EMBL/GenBank/DDBJ whole genome shotgun (WGS) entry which is preliminary data.</text>
</comment>
<gene>
    <name evidence="2" type="ORF">GEV33_004167</name>
</gene>
<evidence type="ECO:0000313" key="2">
    <source>
        <dbReference type="EMBL" id="KAH0818624.1"/>
    </source>
</evidence>
<keyword evidence="3" id="KW-1185">Reference proteome</keyword>
<dbReference type="InterPro" id="IPR036691">
    <property type="entry name" value="Endo/exonu/phosph_ase_sf"/>
</dbReference>
<accession>A0A8J6HPV7</accession>
<feature type="region of interest" description="Disordered" evidence="1">
    <location>
        <begin position="1"/>
        <end position="31"/>
    </location>
</feature>
<proteinExistence type="predicted"/>
<reference evidence="2" key="1">
    <citation type="journal article" date="2020" name="J Insects Food Feed">
        <title>The yellow mealworm (Tenebrio molitor) genome: a resource for the emerging insects as food and feed industry.</title>
        <authorList>
            <person name="Eriksson T."/>
            <person name="Andere A."/>
            <person name="Kelstrup H."/>
            <person name="Emery V."/>
            <person name="Picard C."/>
        </authorList>
    </citation>
    <scope>NUCLEOTIDE SEQUENCE</scope>
    <source>
        <strain evidence="2">Stoneville</strain>
        <tissue evidence="2">Whole head</tissue>
    </source>
</reference>
<dbReference type="Gene3D" id="3.60.10.10">
    <property type="entry name" value="Endonuclease/exonuclease/phosphatase"/>
    <property type="match status" value="1"/>
</dbReference>
<protein>
    <submittedName>
        <fullName evidence="2">Uncharacterized protein</fullName>
    </submittedName>
</protein>
<feature type="region of interest" description="Disordered" evidence="1">
    <location>
        <begin position="265"/>
        <end position="290"/>
    </location>
</feature>
<feature type="region of interest" description="Disordered" evidence="1">
    <location>
        <begin position="312"/>
        <end position="349"/>
    </location>
</feature>
<dbReference type="EMBL" id="JABDTM020017039">
    <property type="protein sequence ID" value="KAH0818624.1"/>
    <property type="molecule type" value="Genomic_DNA"/>
</dbReference>